<keyword evidence="1" id="KW-1133">Transmembrane helix</keyword>
<proteinExistence type="predicted"/>
<feature type="transmembrane region" description="Helical" evidence="1">
    <location>
        <begin position="101"/>
        <end position="120"/>
    </location>
</feature>
<sequence length="123" mass="13822">MQCATIIDKILHTLISLSQTIQKSRASEQQINPFLCVVHFVCCAHSVEFLVARMISWFQLEGSSLYIFVNPACRNAQSLIQRYSALLALLLSRIEQMASSLRFVCIMVLLVALLVAHSHSKNT</sequence>
<dbReference type="AlphaFoldDB" id="A0A8T2UDZ0"/>
<keyword evidence="1" id="KW-0812">Transmembrane</keyword>
<keyword evidence="3" id="KW-1185">Reference proteome</keyword>
<evidence type="ECO:0000313" key="2">
    <source>
        <dbReference type="EMBL" id="KAH7432730.1"/>
    </source>
</evidence>
<protein>
    <submittedName>
        <fullName evidence="2">Uncharacterized protein</fullName>
    </submittedName>
</protein>
<name>A0A8T2UDZ0_CERRI</name>
<dbReference type="Proteomes" id="UP000825935">
    <property type="component" value="Chromosome 7"/>
</dbReference>
<dbReference type="EMBL" id="CM035412">
    <property type="protein sequence ID" value="KAH7432730.1"/>
    <property type="molecule type" value="Genomic_DNA"/>
</dbReference>
<keyword evidence="1" id="KW-0472">Membrane</keyword>
<organism evidence="2 3">
    <name type="scientific">Ceratopteris richardii</name>
    <name type="common">Triangle waterfern</name>
    <dbReference type="NCBI Taxonomy" id="49495"/>
    <lineage>
        <taxon>Eukaryota</taxon>
        <taxon>Viridiplantae</taxon>
        <taxon>Streptophyta</taxon>
        <taxon>Embryophyta</taxon>
        <taxon>Tracheophyta</taxon>
        <taxon>Polypodiopsida</taxon>
        <taxon>Polypodiidae</taxon>
        <taxon>Polypodiales</taxon>
        <taxon>Pteridineae</taxon>
        <taxon>Pteridaceae</taxon>
        <taxon>Parkerioideae</taxon>
        <taxon>Ceratopteris</taxon>
    </lineage>
</organism>
<evidence type="ECO:0000256" key="1">
    <source>
        <dbReference type="SAM" id="Phobius"/>
    </source>
</evidence>
<accession>A0A8T2UDZ0</accession>
<gene>
    <name evidence="2" type="ORF">KP509_07G036900</name>
</gene>
<comment type="caution">
    <text evidence="2">The sequence shown here is derived from an EMBL/GenBank/DDBJ whole genome shotgun (WGS) entry which is preliminary data.</text>
</comment>
<evidence type="ECO:0000313" key="3">
    <source>
        <dbReference type="Proteomes" id="UP000825935"/>
    </source>
</evidence>
<reference evidence="2" key="1">
    <citation type="submission" date="2021-08" db="EMBL/GenBank/DDBJ databases">
        <title>WGS assembly of Ceratopteris richardii.</title>
        <authorList>
            <person name="Marchant D.B."/>
            <person name="Chen G."/>
            <person name="Jenkins J."/>
            <person name="Shu S."/>
            <person name="Leebens-Mack J."/>
            <person name="Grimwood J."/>
            <person name="Schmutz J."/>
            <person name="Soltis P."/>
            <person name="Soltis D."/>
            <person name="Chen Z.-H."/>
        </authorList>
    </citation>
    <scope>NUCLEOTIDE SEQUENCE</scope>
    <source>
        <strain evidence="2">Whitten #5841</strain>
        <tissue evidence="2">Leaf</tissue>
    </source>
</reference>